<evidence type="ECO:0000313" key="2">
    <source>
        <dbReference type="EMBL" id="MDQ0547384.1"/>
    </source>
</evidence>
<sequence length="46" mass="4883">MTEPAIIETAEQAREGETSGHMRWVFLWSLALSIAAIAIAGLAIVG</sequence>
<proteinExistence type="predicted"/>
<comment type="caution">
    <text evidence="2">The sequence shown here is derived from an EMBL/GenBank/DDBJ whole genome shotgun (WGS) entry which is preliminary data.</text>
</comment>
<keyword evidence="1" id="KW-1133">Transmembrane helix</keyword>
<dbReference type="AlphaFoldDB" id="A0AAJ1TZG6"/>
<keyword evidence="1" id="KW-0812">Transmembrane</keyword>
<feature type="transmembrane region" description="Helical" evidence="1">
    <location>
        <begin position="25"/>
        <end position="45"/>
    </location>
</feature>
<dbReference type="RefSeq" id="WP_007569004.1">
    <property type="nucleotide sequence ID" value="NZ_JAJALK010000027.1"/>
</dbReference>
<evidence type="ECO:0000313" key="3">
    <source>
        <dbReference type="Proteomes" id="UP001223420"/>
    </source>
</evidence>
<name>A0AAJ1TZG6_9HYPH</name>
<organism evidence="2 3">
    <name type="scientific">Methylobacterium brachiatum</name>
    <dbReference type="NCBI Taxonomy" id="269660"/>
    <lineage>
        <taxon>Bacteria</taxon>
        <taxon>Pseudomonadati</taxon>
        <taxon>Pseudomonadota</taxon>
        <taxon>Alphaproteobacteria</taxon>
        <taxon>Hyphomicrobiales</taxon>
        <taxon>Methylobacteriaceae</taxon>
        <taxon>Methylobacterium</taxon>
    </lineage>
</organism>
<keyword evidence="1" id="KW-0472">Membrane</keyword>
<evidence type="ECO:0000256" key="1">
    <source>
        <dbReference type="SAM" id="Phobius"/>
    </source>
</evidence>
<gene>
    <name evidence="2" type="ORF">QO001_006343</name>
</gene>
<dbReference type="EMBL" id="JAUSWL010000025">
    <property type="protein sequence ID" value="MDQ0547384.1"/>
    <property type="molecule type" value="Genomic_DNA"/>
</dbReference>
<reference evidence="2" key="1">
    <citation type="submission" date="2023-07" db="EMBL/GenBank/DDBJ databases">
        <title>Genomic Encyclopedia of Type Strains, Phase IV (KMG-IV): sequencing the most valuable type-strain genomes for metagenomic binning, comparative biology and taxonomic classification.</title>
        <authorList>
            <person name="Goeker M."/>
        </authorList>
    </citation>
    <scope>NUCLEOTIDE SEQUENCE</scope>
    <source>
        <strain evidence="2">DSM 19569</strain>
    </source>
</reference>
<accession>A0AAJ1TZG6</accession>
<dbReference type="Proteomes" id="UP001223420">
    <property type="component" value="Unassembled WGS sequence"/>
</dbReference>
<protein>
    <submittedName>
        <fullName evidence="2">Uncharacterized protein</fullName>
    </submittedName>
</protein>